<keyword evidence="3 5" id="KW-0804">Transcription</keyword>
<feature type="region of interest" description="Disordered" evidence="6">
    <location>
        <begin position="175"/>
        <end position="214"/>
    </location>
</feature>
<comment type="subcellular location">
    <subcellularLocation>
        <location evidence="5">Nucleus</location>
    </subcellularLocation>
</comment>
<dbReference type="GO" id="GO:0000976">
    <property type="term" value="F:transcription cis-regulatory region binding"/>
    <property type="evidence" value="ECO:0007669"/>
    <property type="project" value="TreeGrafter"/>
</dbReference>
<sequence>MPTTNTIKSSSILHHLQQLLHSRAEAWSHVILWSASPDLLLLSWADGRLILGSESTEWFYILSSKRSFPAGDFSTILSRSFSSSSYIWLSGSPSLQSSGCPRAEEAQIHSIQTLVYIPISSTGVLELASTMHLPEDPLLIQQAFTILSSLLQNINTNNSTIHPITPTTLMTVNKKSPSLDLEHSDSDHHRRPRKRGRKPATTESETPILNHVEAERNRREKLNHRFYALRSVVPNVSKMDKASLLADAVTYINELRTKVTELETEQQYLLMKKDQNINMNNIVDQSLTSTNNTTTTSTATTTSAASVNVSCWNNDYGGGVLGMGMKLEVRMVGQEAVIRVQSGSGGHPAARLMNALRELELQVSHASVTRVQDVMLQDVMIMVPHAALQLEDALSSALLSKLEYNNTTTTSITSTTVLL</sequence>
<dbReference type="EMBL" id="JAGGNH010000007">
    <property type="protein sequence ID" value="KAJ0968653.1"/>
    <property type="molecule type" value="Genomic_DNA"/>
</dbReference>
<feature type="compositionally biased region" description="Basic residues" evidence="6">
    <location>
        <begin position="189"/>
        <end position="198"/>
    </location>
</feature>
<feature type="domain" description="BHLH" evidence="7">
    <location>
        <begin position="206"/>
        <end position="255"/>
    </location>
</feature>
<dbReference type="Pfam" id="PF00010">
    <property type="entry name" value="HLH"/>
    <property type="match status" value="1"/>
</dbReference>
<dbReference type="GO" id="GO:0005634">
    <property type="term" value="C:nucleus"/>
    <property type="evidence" value="ECO:0007669"/>
    <property type="project" value="UniProtKB-SubCell"/>
</dbReference>
<evidence type="ECO:0000256" key="3">
    <source>
        <dbReference type="ARBA" id="ARBA00023163"/>
    </source>
</evidence>
<dbReference type="InterPro" id="IPR036638">
    <property type="entry name" value="HLH_DNA-bd_sf"/>
</dbReference>
<evidence type="ECO:0000313" key="8">
    <source>
        <dbReference type="EMBL" id="KAJ0968653.1"/>
    </source>
</evidence>
<dbReference type="InterPro" id="IPR025610">
    <property type="entry name" value="MYC/MYB_N"/>
</dbReference>
<evidence type="ECO:0000256" key="4">
    <source>
        <dbReference type="ARBA" id="ARBA00023242"/>
    </source>
</evidence>
<keyword evidence="2 5" id="KW-0805">Transcription regulation</keyword>
<dbReference type="GO" id="GO:0046983">
    <property type="term" value="F:protein dimerization activity"/>
    <property type="evidence" value="ECO:0007669"/>
    <property type="project" value="InterPro"/>
</dbReference>
<dbReference type="Proteomes" id="UP001085076">
    <property type="component" value="Miscellaneous, Linkage group lg07"/>
</dbReference>
<keyword evidence="9" id="KW-1185">Reference proteome</keyword>
<evidence type="ECO:0000256" key="2">
    <source>
        <dbReference type="ARBA" id="ARBA00023015"/>
    </source>
</evidence>
<protein>
    <recommendedName>
        <fullName evidence="5">Transcription factor</fullName>
        <shortName evidence="5">bHLH transcription factor</shortName>
    </recommendedName>
    <alternativeName>
        <fullName evidence="5">Basic helix-loop-helix protein</fullName>
    </alternativeName>
</protein>
<evidence type="ECO:0000259" key="7">
    <source>
        <dbReference type="PROSITE" id="PS50888"/>
    </source>
</evidence>
<evidence type="ECO:0000313" key="9">
    <source>
        <dbReference type="Proteomes" id="UP001085076"/>
    </source>
</evidence>
<evidence type="ECO:0000256" key="6">
    <source>
        <dbReference type="SAM" id="MobiDB-lite"/>
    </source>
</evidence>
<accession>A0A9D5C979</accession>
<name>A0A9D5C979_9LILI</name>
<dbReference type="InterPro" id="IPR011598">
    <property type="entry name" value="bHLH_dom"/>
</dbReference>
<dbReference type="InterPro" id="IPR045084">
    <property type="entry name" value="AIB/MYC-like"/>
</dbReference>
<dbReference type="AlphaFoldDB" id="A0A9D5C979"/>
<organism evidence="8 9">
    <name type="scientific">Dioscorea zingiberensis</name>
    <dbReference type="NCBI Taxonomy" id="325984"/>
    <lineage>
        <taxon>Eukaryota</taxon>
        <taxon>Viridiplantae</taxon>
        <taxon>Streptophyta</taxon>
        <taxon>Embryophyta</taxon>
        <taxon>Tracheophyta</taxon>
        <taxon>Spermatophyta</taxon>
        <taxon>Magnoliopsida</taxon>
        <taxon>Liliopsida</taxon>
        <taxon>Dioscoreales</taxon>
        <taxon>Dioscoreaceae</taxon>
        <taxon>Dioscorea</taxon>
    </lineage>
</organism>
<comment type="similarity">
    <text evidence="1">Belongs to the bHLH protein family.</text>
</comment>
<proteinExistence type="inferred from homology"/>
<dbReference type="OrthoDB" id="691089at2759"/>
<gene>
    <name evidence="8" type="ORF">J5N97_025570</name>
</gene>
<dbReference type="PANTHER" id="PTHR11514">
    <property type="entry name" value="MYC"/>
    <property type="match status" value="1"/>
</dbReference>
<comment type="caution">
    <text evidence="8">The sequence shown here is derived from an EMBL/GenBank/DDBJ whole genome shotgun (WGS) entry which is preliminary data.</text>
</comment>
<reference evidence="8" key="2">
    <citation type="journal article" date="2022" name="Hortic Res">
        <title>The genome of Dioscorea zingiberensis sheds light on the biosynthesis, origin and evolution of the medicinally important diosgenin saponins.</title>
        <authorList>
            <person name="Li Y."/>
            <person name="Tan C."/>
            <person name="Li Z."/>
            <person name="Guo J."/>
            <person name="Li S."/>
            <person name="Chen X."/>
            <person name="Wang C."/>
            <person name="Dai X."/>
            <person name="Yang H."/>
            <person name="Song W."/>
            <person name="Hou L."/>
            <person name="Xu J."/>
            <person name="Tong Z."/>
            <person name="Xu A."/>
            <person name="Yuan X."/>
            <person name="Wang W."/>
            <person name="Yang Q."/>
            <person name="Chen L."/>
            <person name="Sun Z."/>
            <person name="Wang K."/>
            <person name="Pan B."/>
            <person name="Chen J."/>
            <person name="Bao Y."/>
            <person name="Liu F."/>
            <person name="Qi X."/>
            <person name="Gang D.R."/>
            <person name="Wen J."/>
            <person name="Li J."/>
        </authorList>
    </citation>
    <scope>NUCLEOTIDE SEQUENCE</scope>
    <source>
        <strain evidence="8">Dzin_1.0</strain>
    </source>
</reference>
<dbReference type="SUPFAM" id="SSF47459">
    <property type="entry name" value="HLH, helix-loop-helix DNA-binding domain"/>
    <property type="match status" value="1"/>
</dbReference>
<dbReference type="PROSITE" id="PS50888">
    <property type="entry name" value="BHLH"/>
    <property type="match status" value="1"/>
</dbReference>
<dbReference type="Gene3D" id="4.10.280.10">
    <property type="entry name" value="Helix-loop-helix DNA-binding domain"/>
    <property type="match status" value="1"/>
</dbReference>
<dbReference type="GO" id="GO:0003700">
    <property type="term" value="F:DNA-binding transcription factor activity"/>
    <property type="evidence" value="ECO:0007669"/>
    <property type="project" value="InterPro"/>
</dbReference>
<evidence type="ECO:0000256" key="5">
    <source>
        <dbReference type="RuleBase" id="RU369104"/>
    </source>
</evidence>
<evidence type="ECO:0000256" key="1">
    <source>
        <dbReference type="ARBA" id="ARBA00005510"/>
    </source>
</evidence>
<dbReference type="SMART" id="SM00353">
    <property type="entry name" value="HLH"/>
    <property type="match status" value="1"/>
</dbReference>
<dbReference type="PANTHER" id="PTHR11514:SF115">
    <property type="entry name" value="TRANSCRIPTION FACTOR"/>
    <property type="match status" value="1"/>
</dbReference>
<reference evidence="8" key="1">
    <citation type="submission" date="2021-03" db="EMBL/GenBank/DDBJ databases">
        <authorList>
            <person name="Li Z."/>
            <person name="Yang C."/>
        </authorList>
    </citation>
    <scope>NUCLEOTIDE SEQUENCE</scope>
    <source>
        <strain evidence="8">Dzin_1.0</strain>
        <tissue evidence="8">Leaf</tissue>
    </source>
</reference>
<keyword evidence="4 5" id="KW-0539">Nucleus</keyword>
<dbReference type="Pfam" id="PF14215">
    <property type="entry name" value="bHLH-MYC_N"/>
    <property type="match status" value="1"/>
</dbReference>